<dbReference type="EMBL" id="JABVXQ010000008">
    <property type="protein sequence ID" value="KAF6098218.1"/>
    <property type="molecule type" value="Genomic_DNA"/>
</dbReference>
<name>A0A833ZSM1_9CHIR</name>
<dbReference type="AlphaFoldDB" id="A0A833ZSM1"/>
<evidence type="ECO:0000313" key="2">
    <source>
        <dbReference type="EMBL" id="KAF6098218.1"/>
    </source>
</evidence>
<feature type="compositionally biased region" description="Low complexity" evidence="1">
    <location>
        <begin position="272"/>
        <end position="285"/>
    </location>
</feature>
<sequence>MCMRASEAPDSGGLCAQLKFCVELHLTRPGFCVCCASSAQPPPAFPLPASGASFAAHPTPGMDPAGTLPFASEATWPPRSGSPAGYGGYQPHAIQDFDYSSRLLEPTPTPTAASSYQDSYGYEPLTAISSSENKQHHPPAVGQSQLPARAVLCQPEAKGAYCQPSGGCSQAQPLQQALTTKAAQPASVLSSSYTYSPASSVQQPSVFMSTLPSCTSSSSYSFASTPYTGPSYPSCYMSVYPAAGPYYPPLLPPQMQPLPPPPPKPEDLSPWGASGNSSSARSAGSFTKKALVPTGLPKPKDGPRQPPLHYCDLCKISCAGAQVSTPHAMPGRLRRLPAPPLCPVAYQRSGSWPAQKKSVIKFAVSSVGQNYPVDCPVGG</sequence>
<comment type="caution">
    <text evidence="2">The sequence shown here is derived from an EMBL/GenBank/DDBJ whole genome shotgun (WGS) entry which is preliminary data.</text>
</comment>
<reference evidence="2 3" key="1">
    <citation type="journal article" date="2020" name="Nature">
        <title>Six reference-quality genomes reveal evolution of bat adaptations.</title>
        <authorList>
            <person name="Jebb D."/>
            <person name="Huang Z."/>
            <person name="Pippel M."/>
            <person name="Hughes G.M."/>
            <person name="Lavrichenko K."/>
            <person name="Devanna P."/>
            <person name="Winkler S."/>
            <person name="Jermiin L.S."/>
            <person name="Skirmuntt E.C."/>
            <person name="Katzourakis A."/>
            <person name="Burkitt-Gray L."/>
            <person name="Ray D.A."/>
            <person name="Sullivan K.A.M."/>
            <person name="Roscito J.G."/>
            <person name="Kirilenko B.M."/>
            <person name="Davalos L.M."/>
            <person name="Corthals A.P."/>
            <person name="Power M.L."/>
            <person name="Jones G."/>
            <person name="Ransome R.D."/>
            <person name="Dechmann D.K.N."/>
            <person name="Locatelli A.G."/>
            <person name="Puechmaille S.J."/>
            <person name="Fedrigo O."/>
            <person name="Jarvis E.D."/>
            <person name="Hiller M."/>
            <person name="Vernes S.C."/>
            <person name="Myers E.W."/>
            <person name="Teeling E.C."/>
        </authorList>
    </citation>
    <scope>NUCLEOTIDE SEQUENCE [LARGE SCALE GENOMIC DNA]</scope>
    <source>
        <strain evidence="2">Bat1K_MPI-CBG_1</strain>
    </source>
</reference>
<feature type="compositionally biased region" description="Pro residues" evidence="1">
    <location>
        <begin position="253"/>
        <end position="263"/>
    </location>
</feature>
<proteinExistence type="predicted"/>
<organism evidence="2 3">
    <name type="scientific">Phyllostomus discolor</name>
    <name type="common">pale spear-nosed bat</name>
    <dbReference type="NCBI Taxonomy" id="89673"/>
    <lineage>
        <taxon>Eukaryota</taxon>
        <taxon>Metazoa</taxon>
        <taxon>Chordata</taxon>
        <taxon>Craniata</taxon>
        <taxon>Vertebrata</taxon>
        <taxon>Euteleostomi</taxon>
        <taxon>Mammalia</taxon>
        <taxon>Eutheria</taxon>
        <taxon>Laurasiatheria</taxon>
        <taxon>Chiroptera</taxon>
        <taxon>Yangochiroptera</taxon>
        <taxon>Phyllostomidae</taxon>
        <taxon>Phyllostominae</taxon>
        <taxon>Phyllostomus</taxon>
    </lineage>
</organism>
<protein>
    <submittedName>
        <fullName evidence="2">Zinc finger RNA binding protein 2</fullName>
    </submittedName>
</protein>
<evidence type="ECO:0000256" key="1">
    <source>
        <dbReference type="SAM" id="MobiDB-lite"/>
    </source>
</evidence>
<feature type="region of interest" description="Disordered" evidence="1">
    <location>
        <begin position="253"/>
        <end position="304"/>
    </location>
</feature>
<dbReference type="Proteomes" id="UP000664940">
    <property type="component" value="Unassembled WGS sequence"/>
</dbReference>
<evidence type="ECO:0000313" key="3">
    <source>
        <dbReference type="Proteomes" id="UP000664940"/>
    </source>
</evidence>
<accession>A0A833ZSM1</accession>
<gene>
    <name evidence="2" type="ORF">HJG60_020623</name>
</gene>